<feature type="compositionally biased region" description="Basic and acidic residues" evidence="11">
    <location>
        <begin position="521"/>
        <end position="539"/>
    </location>
</feature>
<dbReference type="PANTHER" id="PTHR10519">
    <property type="entry name" value="GABA-B RECEPTOR"/>
    <property type="match status" value="1"/>
</dbReference>
<dbReference type="EMBL" id="CAUEEQ010062116">
    <property type="protein sequence ID" value="CAJ0964645.1"/>
    <property type="molecule type" value="Genomic_DNA"/>
</dbReference>
<comment type="similarity">
    <text evidence="2">Belongs to the G-protein coupled receptor 3 family. GABA-B receptor subfamily.</text>
</comment>
<evidence type="ECO:0000256" key="10">
    <source>
        <dbReference type="SAM" id="Coils"/>
    </source>
</evidence>
<evidence type="ECO:0000256" key="4">
    <source>
        <dbReference type="ARBA" id="ARBA00022989"/>
    </source>
</evidence>
<dbReference type="InterPro" id="IPR017978">
    <property type="entry name" value="GPCR_3_C"/>
</dbReference>
<protein>
    <recommendedName>
        <fullName evidence="13">G-protein coupled receptors family 3 profile domain-containing protein</fullName>
    </recommendedName>
</protein>
<dbReference type="InterPro" id="IPR002455">
    <property type="entry name" value="GPCR3_GABA-B"/>
</dbReference>
<feature type="coiled-coil region" evidence="10">
    <location>
        <begin position="258"/>
        <end position="285"/>
    </location>
</feature>
<feature type="region of interest" description="Disordered" evidence="11">
    <location>
        <begin position="433"/>
        <end position="461"/>
    </location>
</feature>
<evidence type="ECO:0000259" key="13">
    <source>
        <dbReference type="PROSITE" id="PS50259"/>
    </source>
</evidence>
<gene>
    <name evidence="14" type="ORF">RIMI_LOCUS19450731</name>
</gene>
<feature type="domain" description="G-protein coupled receptors family 3 profile" evidence="13">
    <location>
        <begin position="69"/>
        <end position="209"/>
    </location>
</feature>
<evidence type="ECO:0000256" key="5">
    <source>
        <dbReference type="ARBA" id="ARBA00023040"/>
    </source>
</evidence>
<dbReference type="Proteomes" id="UP001176940">
    <property type="component" value="Unassembled WGS sequence"/>
</dbReference>
<dbReference type="PROSITE" id="PS50259">
    <property type="entry name" value="G_PROTEIN_RECEP_F3_4"/>
    <property type="match status" value="1"/>
</dbReference>
<name>A0ABN9MCZ5_9NEOB</name>
<evidence type="ECO:0000256" key="6">
    <source>
        <dbReference type="ARBA" id="ARBA00023136"/>
    </source>
</evidence>
<keyword evidence="7" id="KW-0675">Receptor</keyword>
<keyword evidence="4 12" id="KW-1133">Transmembrane helix</keyword>
<evidence type="ECO:0000256" key="12">
    <source>
        <dbReference type="SAM" id="Phobius"/>
    </source>
</evidence>
<comment type="caution">
    <text evidence="14">The sequence shown here is derived from an EMBL/GenBank/DDBJ whole genome shotgun (WGS) entry which is preliminary data.</text>
</comment>
<proteinExistence type="inferred from homology"/>
<keyword evidence="3 12" id="KW-0812">Transmembrane</keyword>
<keyword evidence="8" id="KW-0325">Glycoprotein</keyword>
<evidence type="ECO:0000313" key="15">
    <source>
        <dbReference type="Proteomes" id="UP001176940"/>
    </source>
</evidence>
<dbReference type="PANTHER" id="PTHR10519:SF20">
    <property type="entry name" value="G-PROTEIN COUPLED RECEPTOR 156-RELATED"/>
    <property type="match status" value="1"/>
</dbReference>
<feature type="transmembrane region" description="Helical" evidence="12">
    <location>
        <begin position="184"/>
        <end position="206"/>
    </location>
</feature>
<keyword evidence="5" id="KW-0297">G-protein coupled receptor</keyword>
<evidence type="ECO:0000256" key="2">
    <source>
        <dbReference type="ARBA" id="ARBA00008991"/>
    </source>
</evidence>
<reference evidence="14" key="1">
    <citation type="submission" date="2023-07" db="EMBL/GenBank/DDBJ databases">
        <authorList>
            <person name="Stuckert A."/>
        </authorList>
    </citation>
    <scope>NUCLEOTIDE SEQUENCE</scope>
</reference>
<evidence type="ECO:0000256" key="9">
    <source>
        <dbReference type="ARBA" id="ARBA00023224"/>
    </source>
</evidence>
<evidence type="ECO:0000256" key="8">
    <source>
        <dbReference type="ARBA" id="ARBA00023180"/>
    </source>
</evidence>
<comment type="subcellular location">
    <subcellularLocation>
        <location evidence="1">Membrane</location>
        <topology evidence="1">Multi-pass membrane protein</topology>
    </subcellularLocation>
</comment>
<evidence type="ECO:0000256" key="7">
    <source>
        <dbReference type="ARBA" id="ARBA00023170"/>
    </source>
</evidence>
<evidence type="ECO:0000256" key="3">
    <source>
        <dbReference type="ARBA" id="ARBA00022692"/>
    </source>
</evidence>
<evidence type="ECO:0000256" key="11">
    <source>
        <dbReference type="SAM" id="MobiDB-lite"/>
    </source>
</evidence>
<keyword evidence="10" id="KW-0175">Coiled coil</keyword>
<organism evidence="14 15">
    <name type="scientific">Ranitomeya imitator</name>
    <name type="common">mimic poison frog</name>
    <dbReference type="NCBI Taxonomy" id="111125"/>
    <lineage>
        <taxon>Eukaryota</taxon>
        <taxon>Metazoa</taxon>
        <taxon>Chordata</taxon>
        <taxon>Craniata</taxon>
        <taxon>Vertebrata</taxon>
        <taxon>Euteleostomi</taxon>
        <taxon>Amphibia</taxon>
        <taxon>Batrachia</taxon>
        <taxon>Anura</taxon>
        <taxon>Neobatrachia</taxon>
        <taxon>Hyloidea</taxon>
        <taxon>Dendrobatidae</taxon>
        <taxon>Dendrobatinae</taxon>
        <taxon>Ranitomeya</taxon>
    </lineage>
</organism>
<keyword evidence="6 12" id="KW-0472">Membrane</keyword>
<keyword evidence="15" id="KW-1185">Reference proteome</keyword>
<accession>A0ABN9MCZ5</accession>
<evidence type="ECO:0000256" key="1">
    <source>
        <dbReference type="ARBA" id="ARBA00004141"/>
    </source>
</evidence>
<evidence type="ECO:0000313" key="14">
    <source>
        <dbReference type="EMBL" id="CAJ0964645.1"/>
    </source>
</evidence>
<feature type="transmembrane region" description="Helical" evidence="12">
    <location>
        <begin position="30"/>
        <end position="49"/>
    </location>
</feature>
<feature type="region of interest" description="Disordered" evidence="11">
    <location>
        <begin position="508"/>
        <end position="546"/>
    </location>
</feature>
<feature type="transmembrane region" description="Helical" evidence="12">
    <location>
        <begin position="120"/>
        <end position="143"/>
    </location>
</feature>
<sequence>MSSNSKDTNDTEPKAADGARPIFFLSFHHLLSPVLSNITVVLNFSLFLINLQRSTIIKDITLLGLEAALLVADALLLLTWVLSDPVICAQNVSAGIKAADRATFCDVSRTRLCSSKYMDFWTALLLGFKAMFLVYGTYLAGLTKNISTPPVNQSLVIMVGSSLVMVATGVVLLVSRFFYNWPSLVYGVTAGSVLLCTTTITCLIFIPQLLQWKQFQEDPSQSTVQMAKYFASPCKSMRSMYSEEQIYQLLGENTSMRRLLTEAMIESLQEQVTNAKEKLVELLKSESSMEITQVSAISTSTLTLNQYKATTETTANPEGKGPLTAGQDDDVTQSMVIHADVNCKDEDIRLPGEARDDFHDVVLSAGPRADSDLASVSRNFSFVDSVTKSHREYVERSVDGPTEAWEQLSRKVNYVSSEKLQEILKELSVETLSGCNQGSPQRQRRASHSVQREPIPHPPEGFRNVCISLSPYITRRRRGHGYGRRNVSTTSQYSTPIFSPTNCLIGISNRHNRSNPLSDDPGDRRLDEPNLERSHHPSDPMKTVDSCGQENGDLWITKLSEPPEKSNGSSHANRWNHIVTETFRPQTLCSESDSSSSEETLCYCHRQYCDMCSPHTCDSSDSCNTDTETTDRRYGWPDQLRTTRMVINFKEDLTPTFV</sequence>
<dbReference type="Pfam" id="PF00003">
    <property type="entry name" value="7tm_3"/>
    <property type="match status" value="1"/>
</dbReference>
<feature type="transmembrane region" description="Helical" evidence="12">
    <location>
        <begin position="155"/>
        <end position="178"/>
    </location>
</feature>
<keyword evidence="9" id="KW-0807">Transducer</keyword>